<feature type="compositionally biased region" description="Low complexity" evidence="13">
    <location>
        <begin position="401"/>
        <end position="411"/>
    </location>
</feature>
<dbReference type="PROSITE" id="PS50868">
    <property type="entry name" value="POST_SET"/>
    <property type="match status" value="1"/>
</dbReference>
<name>A0A914BZJ6_9BILA</name>
<evidence type="ECO:0000256" key="8">
    <source>
        <dbReference type="ARBA" id="ARBA00022771"/>
    </source>
</evidence>
<dbReference type="GO" id="GO:0005694">
    <property type="term" value="C:chromosome"/>
    <property type="evidence" value="ECO:0007669"/>
    <property type="project" value="UniProtKB-SubCell"/>
</dbReference>
<feature type="region of interest" description="Disordered" evidence="13">
    <location>
        <begin position="722"/>
        <end position="761"/>
    </location>
</feature>
<dbReference type="SMART" id="SM00249">
    <property type="entry name" value="PHD"/>
    <property type="match status" value="1"/>
</dbReference>
<dbReference type="InterPro" id="IPR013083">
    <property type="entry name" value="Znf_RING/FYVE/PHD"/>
</dbReference>
<evidence type="ECO:0000259" key="14">
    <source>
        <dbReference type="PROSITE" id="PS50016"/>
    </source>
</evidence>
<evidence type="ECO:0000259" key="16">
    <source>
        <dbReference type="PROSITE" id="PS50868"/>
    </source>
</evidence>
<dbReference type="SMART" id="SM00439">
    <property type="entry name" value="BAH"/>
    <property type="match status" value="1"/>
</dbReference>
<keyword evidence="5" id="KW-0808">Transferase</keyword>
<dbReference type="Gene3D" id="2.30.30.490">
    <property type="match status" value="1"/>
</dbReference>
<evidence type="ECO:0000256" key="7">
    <source>
        <dbReference type="ARBA" id="ARBA00022723"/>
    </source>
</evidence>
<evidence type="ECO:0000313" key="20">
    <source>
        <dbReference type="WBParaSite" id="ACRNAN_Path_1370.g5378.t1"/>
    </source>
</evidence>
<feature type="domain" description="AWS" evidence="18">
    <location>
        <begin position="968"/>
        <end position="1016"/>
    </location>
</feature>
<feature type="compositionally biased region" description="Polar residues" evidence="13">
    <location>
        <begin position="386"/>
        <end position="395"/>
    </location>
</feature>
<keyword evidence="19" id="KW-1185">Reference proteome</keyword>
<feature type="compositionally biased region" description="Polar residues" evidence="13">
    <location>
        <begin position="86"/>
        <end position="95"/>
    </location>
</feature>
<feature type="compositionally biased region" description="Basic and acidic residues" evidence="13">
    <location>
        <begin position="859"/>
        <end position="877"/>
    </location>
</feature>
<dbReference type="SMART" id="SM00317">
    <property type="entry name" value="SET"/>
    <property type="match status" value="1"/>
</dbReference>
<dbReference type="Pfam" id="PF00856">
    <property type="entry name" value="SET"/>
    <property type="match status" value="1"/>
</dbReference>
<protein>
    <submittedName>
        <fullName evidence="20">Histone-lysine N-methyltransferase</fullName>
    </submittedName>
</protein>
<feature type="compositionally biased region" description="Polar residues" evidence="13">
    <location>
        <begin position="290"/>
        <end position="320"/>
    </location>
</feature>
<dbReference type="SUPFAM" id="SSF82199">
    <property type="entry name" value="SET domain"/>
    <property type="match status" value="1"/>
</dbReference>
<dbReference type="Gene3D" id="3.30.40.10">
    <property type="entry name" value="Zinc/RING finger domain, C3HC4 (zinc finger)"/>
    <property type="match status" value="1"/>
</dbReference>
<dbReference type="InterPro" id="IPR019786">
    <property type="entry name" value="Zinc_finger_PHD-type_CS"/>
</dbReference>
<evidence type="ECO:0000256" key="3">
    <source>
        <dbReference type="ARBA" id="ARBA00022454"/>
    </source>
</evidence>
<dbReference type="GO" id="GO:0042800">
    <property type="term" value="F:histone H3K4 methyltransferase activity"/>
    <property type="evidence" value="ECO:0007669"/>
    <property type="project" value="TreeGrafter"/>
</dbReference>
<dbReference type="SMART" id="SM00508">
    <property type="entry name" value="PostSET"/>
    <property type="match status" value="1"/>
</dbReference>
<feature type="compositionally biased region" description="Basic residues" evidence="13">
    <location>
        <begin position="878"/>
        <end position="887"/>
    </location>
</feature>
<evidence type="ECO:0000256" key="10">
    <source>
        <dbReference type="ARBA" id="ARBA00022853"/>
    </source>
</evidence>
<dbReference type="InterPro" id="IPR001214">
    <property type="entry name" value="SET_dom"/>
</dbReference>
<organism evidence="19 20">
    <name type="scientific">Acrobeloides nanus</name>
    <dbReference type="NCBI Taxonomy" id="290746"/>
    <lineage>
        <taxon>Eukaryota</taxon>
        <taxon>Metazoa</taxon>
        <taxon>Ecdysozoa</taxon>
        <taxon>Nematoda</taxon>
        <taxon>Chromadorea</taxon>
        <taxon>Rhabditida</taxon>
        <taxon>Tylenchina</taxon>
        <taxon>Cephalobomorpha</taxon>
        <taxon>Cephaloboidea</taxon>
        <taxon>Cephalobidae</taxon>
        <taxon>Acrobeloides</taxon>
    </lineage>
</organism>
<evidence type="ECO:0000256" key="1">
    <source>
        <dbReference type="ARBA" id="ARBA00004123"/>
    </source>
</evidence>
<sequence length="1706" mass="191395">MSTEAVPCMFTIRAEDGSLEERNGFLIRQLPQAVCNGPQAVTTAPATAILLPAPGTTSIQLLSSTGPSQRPTTSAPSTSTAGKSTRPNSLIPSSKSSKKAPLQIQPKPMSYGLSSANLNEPIQIATKVLLPVTAIQPILVAEPPVVQQTGSFVEVEHGQNPSCSVWNGFQTQPHQNLTYHQVYTTTSTSYENITQPTPAHTHVRISTCEEKSNINNINSTSGGYSPMKPPSSGLHDHMQNANGKSNPTRNSFDSPSPSQVVPQMNTDPYDHHSIASTPSSGSYLPPINSIAPSSNGSLISSHSPEGSDPSGSHGASTSYHQQPPILNFVATTSQHANNGSSHSNSTSSVDAMDDLNSIDMTQLISNASSISTEQYLAVHSVMPPTYQDQSQSGQLSGYHEQGSSGHGMSQGHYIQGMVQGHKGVQQNHVQQQAAQPCVQYTQETSYGVHRPHPSHPTHNSYQQHSNGNYPPPSWVDPNQQQHYRVGYGHQPASQMSSSTPDSGIQSIDGSPPSTSAFTPPMMVSPYAAQGHIYETTLNSGNRNTILQPMTTTQNDEDDVCDYSDMPTLIPVDQMTHEDDLYSDAPPVITPSSNSTKSFEPGSIPKRNSMEAITPISIEMSENLVATPQQGENKVQVGIVNIQTTNEAAIVIPATSDAKELAKHLLSAIDPKVLKEIAGTLLQGEPITIQTQEAISINYVDEQEPSTSLQSLSKSVILPEPQPSFSMSIDVEPPPPSSTPIKPTPQPSPAKPQETEPEVDEETLNRIAEYRRQARAKMQNRLQSAISSLEAKFDVVHLDLGKTIHLPLPWQHLDWKKIAERLAKRSTYKVEKPTLSKKYKKLEEHRRKRKSDESEQNEVTSKKKEKVVVKEEMEEKSEKKRKREKKFKKNEDVARIDEVKEKPIASSLKITIVRRDSEISIKSLENEKPEKVEKMPKKEEKVRSRSRSLKDDYTKIRSNIMINQPGRIPDPDPCTCSTTNPCTSTSTCPHRPLRIECSSITCRLHSQCANRRIQNNESVTQLQTFKTSNKGLGVRAKEEIYTGQYICEYNGELVTRGAYEERMAKRKSEMPRFGVELVAGYVVDATKKGNISRFMNHSCEPNCEMQKWVVNGQYRLGIFAKQDIPAGQELTYDYSLHADTNKPAQPCLCGSPKCRGTIPTASKPRTKLKPEQIDKHQLEILRAERVFLPRNLKKWSRRGKIKDLKPIPNSELSELLVKIFVNFTTFCQQKEKISKKRIIQMKRAVKQVFRLASSKSPKVLDLFLLERFDAAIKSFIQLFSRLFDKRRSDAIKSHYSHLKRQNDLSKFSGKLTKDAILVFLEEKHKLNSSPKKEKKMVSGEADLSYMDSKNLVGSYDPDKEARLSGAMEEEDCVRCICGIMEDDGEEVQCDKCKFWLHIDCVNRKGVEDEDFICPFCIKKLKSTPAVDIILTPQPDMKFEGCTYYRTLVNARGIQVRVNEAVYVERLINDKHKLILKKLHEDCAKPLPGRKMDKSKENEKNGKKIKESKEIGQEEAKNGMKKEFHRKDLRTFRVERLFMSPNGQRFVFGCYYARPHETFCDPSKMFYQNELFWTPLFDTLPLDAVVGRCLILDPSEWVKGRPKSPKYLEEDVFICEYQIDKNQRSFEKLNTKNKYSINTDRYVFDEFKEKPVLKRNFTPFILPAHHQTKLDKNEAKDKIETLFKKTSDEHLTQICANLPLTSSSGHRS</sequence>
<feature type="compositionally biased region" description="Low complexity" evidence="13">
    <location>
        <begin position="67"/>
        <end position="85"/>
    </location>
</feature>
<evidence type="ECO:0000256" key="12">
    <source>
        <dbReference type="PROSITE-ProRule" id="PRU00146"/>
    </source>
</evidence>
<dbReference type="InterPro" id="IPR043151">
    <property type="entry name" value="BAH_sf"/>
</dbReference>
<keyword evidence="11" id="KW-0539">Nucleus</keyword>
<evidence type="ECO:0000313" key="19">
    <source>
        <dbReference type="Proteomes" id="UP000887540"/>
    </source>
</evidence>
<feature type="compositionally biased region" description="Polar residues" evidence="13">
    <location>
        <begin position="491"/>
        <end position="515"/>
    </location>
</feature>
<feature type="region of interest" description="Disordered" evidence="13">
    <location>
        <begin position="926"/>
        <end position="948"/>
    </location>
</feature>
<dbReference type="GO" id="GO:0032259">
    <property type="term" value="P:methylation"/>
    <property type="evidence" value="ECO:0007669"/>
    <property type="project" value="UniProtKB-KW"/>
</dbReference>
<proteinExistence type="predicted"/>
<evidence type="ECO:0000256" key="5">
    <source>
        <dbReference type="ARBA" id="ARBA00022679"/>
    </source>
</evidence>
<accession>A0A914BZJ6</accession>
<dbReference type="WBParaSite" id="ACRNAN_Path_1370.g5378.t1">
    <property type="protein sequence ID" value="ACRNAN_Path_1370.g5378.t1"/>
    <property type="gene ID" value="ACRNAN_Path_1370.g5378"/>
</dbReference>
<dbReference type="PROSITE" id="PS51215">
    <property type="entry name" value="AWS"/>
    <property type="match status" value="1"/>
</dbReference>
<dbReference type="InterPro" id="IPR003616">
    <property type="entry name" value="Post-SET_dom"/>
</dbReference>
<feature type="domain" description="Post-SET" evidence="16">
    <location>
        <begin position="1142"/>
        <end position="1158"/>
    </location>
</feature>
<dbReference type="InterPro" id="IPR011011">
    <property type="entry name" value="Znf_FYVE_PHD"/>
</dbReference>
<dbReference type="GO" id="GO:0005654">
    <property type="term" value="C:nucleoplasm"/>
    <property type="evidence" value="ECO:0007669"/>
    <property type="project" value="TreeGrafter"/>
</dbReference>
<dbReference type="GO" id="GO:0008270">
    <property type="term" value="F:zinc ion binding"/>
    <property type="evidence" value="ECO:0007669"/>
    <property type="project" value="UniProtKB-KW"/>
</dbReference>
<evidence type="ECO:0000256" key="11">
    <source>
        <dbReference type="ARBA" id="ARBA00023242"/>
    </source>
</evidence>
<feature type="region of interest" description="Disordered" evidence="13">
    <location>
        <begin position="444"/>
        <end position="515"/>
    </location>
</feature>
<dbReference type="InterPro" id="IPR046341">
    <property type="entry name" value="SET_dom_sf"/>
</dbReference>
<evidence type="ECO:0000259" key="17">
    <source>
        <dbReference type="PROSITE" id="PS51038"/>
    </source>
</evidence>
<evidence type="ECO:0000256" key="4">
    <source>
        <dbReference type="ARBA" id="ARBA00022603"/>
    </source>
</evidence>
<evidence type="ECO:0000256" key="2">
    <source>
        <dbReference type="ARBA" id="ARBA00004286"/>
    </source>
</evidence>
<dbReference type="GO" id="GO:0003682">
    <property type="term" value="F:chromatin binding"/>
    <property type="evidence" value="ECO:0007669"/>
    <property type="project" value="InterPro"/>
</dbReference>
<dbReference type="PROSITE" id="PS51038">
    <property type="entry name" value="BAH"/>
    <property type="match status" value="1"/>
</dbReference>
<feature type="region of interest" description="Disordered" evidence="13">
    <location>
        <begin position="213"/>
        <end position="320"/>
    </location>
</feature>
<dbReference type="PANTHER" id="PTHR46147">
    <property type="entry name" value="HISTONE-LYSINE N-METHYLTRANSFERASE ASH1"/>
    <property type="match status" value="1"/>
</dbReference>
<feature type="domain" description="PHD-type" evidence="14">
    <location>
        <begin position="1371"/>
        <end position="1418"/>
    </location>
</feature>
<feature type="compositionally biased region" description="Polar residues" evidence="13">
    <location>
        <begin position="239"/>
        <end position="266"/>
    </location>
</feature>
<evidence type="ECO:0000259" key="18">
    <source>
        <dbReference type="PROSITE" id="PS51215"/>
    </source>
</evidence>
<dbReference type="PROSITE" id="PS50016">
    <property type="entry name" value="ZF_PHD_2"/>
    <property type="match status" value="1"/>
</dbReference>
<dbReference type="InterPro" id="IPR001025">
    <property type="entry name" value="BAH_dom"/>
</dbReference>
<comment type="subcellular location">
    <subcellularLocation>
        <location evidence="2">Chromosome</location>
    </subcellularLocation>
    <subcellularLocation>
        <location evidence="1">Nucleus</location>
    </subcellularLocation>
</comment>
<evidence type="ECO:0000259" key="15">
    <source>
        <dbReference type="PROSITE" id="PS50280"/>
    </source>
</evidence>
<dbReference type="Gene3D" id="2.170.270.10">
    <property type="entry name" value="SET domain"/>
    <property type="match status" value="1"/>
</dbReference>
<feature type="domain" description="BAH" evidence="17">
    <location>
        <begin position="1505"/>
        <end position="1628"/>
    </location>
</feature>
<dbReference type="InterPro" id="IPR006560">
    <property type="entry name" value="AWS_dom"/>
</dbReference>
<keyword evidence="10" id="KW-0156">Chromatin regulator</keyword>
<keyword evidence="7" id="KW-0479">Metal-binding</keyword>
<reference evidence="20" key="1">
    <citation type="submission" date="2022-11" db="UniProtKB">
        <authorList>
            <consortium name="WormBaseParasite"/>
        </authorList>
    </citation>
    <scope>IDENTIFICATION</scope>
</reference>
<dbReference type="PROSITE" id="PS50280">
    <property type="entry name" value="SET"/>
    <property type="match status" value="1"/>
</dbReference>
<evidence type="ECO:0000256" key="9">
    <source>
        <dbReference type="ARBA" id="ARBA00022833"/>
    </source>
</evidence>
<dbReference type="Proteomes" id="UP000887540">
    <property type="component" value="Unplaced"/>
</dbReference>
<feature type="domain" description="SET" evidence="15">
    <location>
        <begin position="1019"/>
        <end position="1134"/>
    </location>
</feature>
<feature type="region of interest" description="Disordered" evidence="13">
    <location>
        <begin position="60"/>
        <end position="108"/>
    </location>
</feature>
<keyword evidence="9" id="KW-0862">Zinc</keyword>
<dbReference type="PANTHER" id="PTHR46147:SF3">
    <property type="entry name" value="HISTONE-LYSINE N-METHYLTRANSFERASE ASH1"/>
    <property type="match status" value="1"/>
</dbReference>
<evidence type="ECO:0000256" key="6">
    <source>
        <dbReference type="ARBA" id="ARBA00022691"/>
    </source>
</evidence>
<feature type="region of interest" description="Disordered" evidence="13">
    <location>
        <begin position="1485"/>
        <end position="1518"/>
    </location>
</feature>
<feature type="region of interest" description="Disordered" evidence="13">
    <location>
        <begin position="586"/>
        <end position="606"/>
    </location>
</feature>
<feature type="compositionally biased region" description="Basic and acidic residues" evidence="13">
    <location>
        <begin position="840"/>
        <end position="852"/>
    </location>
</feature>
<feature type="region of interest" description="Disordered" evidence="13">
    <location>
        <begin position="838"/>
        <end position="889"/>
    </location>
</feature>
<keyword evidence="8 12" id="KW-0863">Zinc-finger</keyword>
<evidence type="ECO:0000256" key="13">
    <source>
        <dbReference type="SAM" id="MobiDB-lite"/>
    </source>
</evidence>
<keyword evidence="3" id="KW-0158">Chromosome</keyword>
<keyword evidence="6" id="KW-0949">S-adenosyl-L-methionine</keyword>
<dbReference type="SUPFAM" id="SSF57903">
    <property type="entry name" value="FYVE/PHD zinc finger"/>
    <property type="match status" value="1"/>
</dbReference>
<dbReference type="GO" id="GO:0006355">
    <property type="term" value="P:regulation of DNA-templated transcription"/>
    <property type="evidence" value="ECO:0007669"/>
    <property type="project" value="TreeGrafter"/>
</dbReference>
<feature type="region of interest" description="Disordered" evidence="13">
    <location>
        <begin position="385"/>
        <end position="411"/>
    </location>
</feature>
<dbReference type="InterPro" id="IPR001965">
    <property type="entry name" value="Znf_PHD"/>
</dbReference>
<dbReference type="PROSITE" id="PS01359">
    <property type="entry name" value="ZF_PHD_1"/>
    <property type="match status" value="1"/>
</dbReference>
<feature type="compositionally biased region" description="Polar residues" evidence="13">
    <location>
        <begin position="456"/>
        <end position="468"/>
    </location>
</feature>
<keyword evidence="4" id="KW-0489">Methyltransferase</keyword>
<dbReference type="Pfam" id="PF01426">
    <property type="entry name" value="BAH"/>
    <property type="match status" value="1"/>
</dbReference>
<feature type="compositionally biased region" description="Pro residues" evidence="13">
    <location>
        <begin position="731"/>
        <end position="749"/>
    </location>
</feature>
<dbReference type="InterPro" id="IPR019787">
    <property type="entry name" value="Znf_PHD-finger"/>
</dbReference>